<evidence type="ECO:0008006" key="4">
    <source>
        <dbReference type="Google" id="ProtNLM"/>
    </source>
</evidence>
<dbReference type="Proteomes" id="UP001059859">
    <property type="component" value="Chromosome"/>
</dbReference>
<dbReference type="EMBL" id="CP104275">
    <property type="protein sequence ID" value="UWX97469.1"/>
    <property type="molecule type" value="Genomic_DNA"/>
</dbReference>
<gene>
    <name evidence="2" type="ORF">N2K95_01890</name>
</gene>
<organism evidence="2 3">
    <name type="scientific">Arthrobacter zhaoxinii</name>
    <dbReference type="NCBI Taxonomy" id="2964616"/>
    <lineage>
        <taxon>Bacteria</taxon>
        <taxon>Bacillati</taxon>
        <taxon>Actinomycetota</taxon>
        <taxon>Actinomycetes</taxon>
        <taxon>Micrococcales</taxon>
        <taxon>Micrococcaceae</taxon>
        <taxon>Arthrobacter</taxon>
    </lineage>
</organism>
<keyword evidence="3" id="KW-1185">Reference proteome</keyword>
<proteinExistence type="predicted"/>
<accession>A0ABY5YT52</accession>
<evidence type="ECO:0000313" key="2">
    <source>
        <dbReference type="EMBL" id="UWX97469.1"/>
    </source>
</evidence>
<dbReference type="RefSeq" id="WP_260652670.1">
    <property type="nucleotide sequence ID" value="NZ_CP104275.1"/>
</dbReference>
<evidence type="ECO:0000256" key="1">
    <source>
        <dbReference type="SAM" id="Phobius"/>
    </source>
</evidence>
<keyword evidence="1" id="KW-0812">Transmembrane</keyword>
<sequence>MPQRTDPFRLLRAAVATAVIVALAAGAHLAGGGMLPDPILLVALAAFTLAGVSITAGRRFRPGSLVLVLGAAQLGLHGAFRVLTSGVQCQPGAPVHHGVAVLCPEPGALADAGAAHQLTGLSPLHTDAGPALFLAHLAAVVLSALALARGEDALHATAAWLRPLFAPPAPVSLPVFRTAGAITGPAAGTPGMRYCSARPLRGPPSYALA</sequence>
<feature type="transmembrane region" description="Helical" evidence="1">
    <location>
        <begin position="64"/>
        <end position="83"/>
    </location>
</feature>
<keyword evidence="1" id="KW-1133">Transmembrane helix</keyword>
<protein>
    <recommendedName>
        <fullName evidence="4">Integral membrane protein</fullName>
    </recommendedName>
</protein>
<evidence type="ECO:0000313" key="3">
    <source>
        <dbReference type="Proteomes" id="UP001059859"/>
    </source>
</evidence>
<feature type="transmembrane region" description="Helical" evidence="1">
    <location>
        <begin position="39"/>
        <end position="57"/>
    </location>
</feature>
<keyword evidence="1" id="KW-0472">Membrane</keyword>
<name>A0ABY5YT52_9MICC</name>
<feature type="transmembrane region" description="Helical" evidence="1">
    <location>
        <begin position="128"/>
        <end position="148"/>
    </location>
</feature>
<reference evidence="2" key="1">
    <citation type="submission" date="2022-09" db="EMBL/GenBank/DDBJ databases">
        <title>Novel species in genus Arthrobacter.</title>
        <authorList>
            <person name="Liu Y."/>
        </authorList>
    </citation>
    <scope>NUCLEOTIDE SEQUENCE</scope>
    <source>
        <strain evidence="2">Zg-Y815</strain>
    </source>
</reference>